<feature type="compositionally biased region" description="Basic and acidic residues" evidence="1">
    <location>
        <begin position="171"/>
        <end position="187"/>
    </location>
</feature>
<name>A0ABP9HN53_9ACTN</name>
<reference evidence="4" key="1">
    <citation type="journal article" date="2019" name="Int. J. Syst. Evol. Microbiol.">
        <title>The Global Catalogue of Microorganisms (GCM) 10K type strain sequencing project: providing services to taxonomists for standard genome sequencing and annotation.</title>
        <authorList>
            <consortium name="The Broad Institute Genomics Platform"/>
            <consortium name="The Broad Institute Genome Sequencing Center for Infectious Disease"/>
            <person name="Wu L."/>
            <person name="Ma J."/>
        </authorList>
    </citation>
    <scope>NUCLEOTIDE SEQUENCE [LARGE SCALE GENOMIC DNA]</scope>
    <source>
        <strain evidence="4">JCM 17986</strain>
    </source>
</reference>
<evidence type="ECO:0000256" key="1">
    <source>
        <dbReference type="SAM" id="MobiDB-lite"/>
    </source>
</evidence>
<dbReference type="PANTHER" id="PTHR35335">
    <property type="entry name" value="UPF0716 PROTEIN FXSA"/>
    <property type="match status" value="1"/>
</dbReference>
<evidence type="ECO:0000313" key="4">
    <source>
        <dbReference type="Proteomes" id="UP001500466"/>
    </source>
</evidence>
<dbReference type="NCBIfam" id="NF008528">
    <property type="entry name" value="PRK11463.1-2"/>
    <property type="match status" value="1"/>
</dbReference>
<evidence type="ECO:0000313" key="3">
    <source>
        <dbReference type="EMBL" id="GAA4974384.1"/>
    </source>
</evidence>
<sequence>MRRAAVLIPLIAWPIAEIYLISRVGSAIGAGDTVLLLLAGVIAGSLAIRYEGRRALTRLRDAATAESAAAQGQAGPGVDASRTGRAAADAGLVVLGGILLIIPGFISDVAGLLCLLPFTRPLVRKLIGGAVGSQVARRTRFGAAMGQARQAQEQMRMHRPDGKVVSGEVVHGDIVDPDGTPRRDPGHHGGPTGGPHYLP</sequence>
<feature type="region of interest" description="Disordered" evidence="1">
    <location>
        <begin position="171"/>
        <end position="199"/>
    </location>
</feature>
<dbReference type="InterPro" id="IPR007313">
    <property type="entry name" value="FxsA"/>
</dbReference>
<keyword evidence="2" id="KW-1133">Transmembrane helix</keyword>
<feature type="transmembrane region" description="Helical" evidence="2">
    <location>
        <begin position="92"/>
        <end position="118"/>
    </location>
</feature>
<dbReference type="Pfam" id="PF04186">
    <property type="entry name" value="FxsA"/>
    <property type="match status" value="1"/>
</dbReference>
<feature type="transmembrane region" description="Helical" evidence="2">
    <location>
        <begin position="33"/>
        <end position="50"/>
    </location>
</feature>
<dbReference type="EMBL" id="BAABHS010000016">
    <property type="protein sequence ID" value="GAA4974384.1"/>
    <property type="molecule type" value="Genomic_DNA"/>
</dbReference>
<dbReference type="Proteomes" id="UP001500466">
    <property type="component" value="Unassembled WGS sequence"/>
</dbReference>
<accession>A0ABP9HN53</accession>
<keyword evidence="2" id="KW-0812">Transmembrane</keyword>
<evidence type="ECO:0000256" key="2">
    <source>
        <dbReference type="SAM" id="Phobius"/>
    </source>
</evidence>
<keyword evidence="4" id="KW-1185">Reference proteome</keyword>
<dbReference type="RefSeq" id="WP_345677530.1">
    <property type="nucleotide sequence ID" value="NZ_BAABHS010000016.1"/>
</dbReference>
<proteinExistence type="predicted"/>
<keyword evidence="2" id="KW-0472">Membrane</keyword>
<comment type="caution">
    <text evidence="3">The sequence shown here is derived from an EMBL/GenBank/DDBJ whole genome shotgun (WGS) entry which is preliminary data.</text>
</comment>
<dbReference type="PANTHER" id="PTHR35335:SF1">
    <property type="entry name" value="UPF0716 PROTEIN FXSA"/>
    <property type="match status" value="1"/>
</dbReference>
<protein>
    <submittedName>
        <fullName evidence="3">FxsA family protein</fullName>
    </submittedName>
</protein>
<gene>
    <name evidence="3" type="ORF">GCM10023205_46270</name>
</gene>
<organism evidence="3 4">
    <name type="scientific">Yinghuangia aomiensis</name>
    <dbReference type="NCBI Taxonomy" id="676205"/>
    <lineage>
        <taxon>Bacteria</taxon>
        <taxon>Bacillati</taxon>
        <taxon>Actinomycetota</taxon>
        <taxon>Actinomycetes</taxon>
        <taxon>Kitasatosporales</taxon>
        <taxon>Streptomycetaceae</taxon>
        <taxon>Yinghuangia</taxon>
    </lineage>
</organism>